<feature type="compositionally biased region" description="Basic and acidic residues" evidence="1">
    <location>
        <begin position="18"/>
        <end position="33"/>
    </location>
</feature>
<proteinExistence type="predicted"/>
<protein>
    <submittedName>
        <fullName evidence="2">Uncharacterized protein</fullName>
    </submittedName>
</protein>
<dbReference type="Proteomes" id="UP000663671">
    <property type="component" value="Chromosome 3"/>
</dbReference>
<gene>
    <name evidence="2" type="ORF">I7I51_05975</name>
</gene>
<evidence type="ECO:0000256" key="1">
    <source>
        <dbReference type="SAM" id="MobiDB-lite"/>
    </source>
</evidence>
<reference evidence="2" key="1">
    <citation type="submission" date="2021-01" db="EMBL/GenBank/DDBJ databases">
        <title>Chromosome-level genome assembly of a human fungal pathogen reveals clustering of transcriptionally co-regulated genes.</title>
        <authorList>
            <person name="Voorhies M."/>
            <person name="Cohen S."/>
            <person name="Shea T.P."/>
            <person name="Petrus S."/>
            <person name="Munoz J.F."/>
            <person name="Poplawski S."/>
            <person name="Goldman W.E."/>
            <person name="Michael T."/>
            <person name="Cuomo C.A."/>
            <person name="Sil A."/>
            <person name="Beyhan S."/>
        </authorList>
    </citation>
    <scope>NUCLEOTIDE SEQUENCE</scope>
    <source>
        <strain evidence="2">WU24</strain>
    </source>
</reference>
<accession>A0A8A1MKG8</accession>
<dbReference type="EMBL" id="CP069115">
    <property type="protein sequence ID" value="QSS65134.1"/>
    <property type="molecule type" value="Genomic_DNA"/>
</dbReference>
<name>A0A8A1MKG8_AJECA</name>
<dbReference type="VEuPathDB" id="FungiDB:I7I51_05975"/>
<feature type="region of interest" description="Disordered" evidence="1">
    <location>
        <begin position="1"/>
        <end position="33"/>
    </location>
</feature>
<sequence length="206" mass="23169">MHLQPVQHGPAPSFEECSANRENRREKVHEQERKSVDALSLVTELIAFEREQYQRLAAYHPLIKHNLACVMEADSQDGPASERKASRKASSEARTLAPGIWVNLLVSKHDALIWGDRLYAALGVFSLSTRATGEKWRMLTLRLLTRRSDGDHGSSSAQGIPTTSIQMLKRCTFEEAFEACWETCFVLYIRLTSPWSATSLPVGARE</sequence>
<evidence type="ECO:0000313" key="2">
    <source>
        <dbReference type="EMBL" id="QSS65134.1"/>
    </source>
</evidence>
<organism evidence="2 3">
    <name type="scientific">Ajellomyces capsulatus</name>
    <name type="common">Darling's disease fungus</name>
    <name type="synonym">Histoplasma capsulatum</name>
    <dbReference type="NCBI Taxonomy" id="5037"/>
    <lineage>
        <taxon>Eukaryota</taxon>
        <taxon>Fungi</taxon>
        <taxon>Dikarya</taxon>
        <taxon>Ascomycota</taxon>
        <taxon>Pezizomycotina</taxon>
        <taxon>Eurotiomycetes</taxon>
        <taxon>Eurotiomycetidae</taxon>
        <taxon>Onygenales</taxon>
        <taxon>Ajellomycetaceae</taxon>
        <taxon>Histoplasma</taxon>
    </lineage>
</organism>
<evidence type="ECO:0000313" key="3">
    <source>
        <dbReference type="Proteomes" id="UP000663671"/>
    </source>
</evidence>
<dbReference type="AlphaFoldDB" id="A0A8A1MKG8"/>